<organism evidence="3 4">
    <name type="scientific">Belliella alkalica</name>
    <dbReference type="NCBI Taxonomy" id="1730871"/>
    <lineage>
        <taxon>Bacteria</taxon>
        <taxon>Pseudomonadati</taxon>
        <taxon>Bacteroidota</taxon>
        <taxon>Cytophagia</taxon>
        <taxon>Cytophagales</taxon>
        <taxon>Cyclobacteriaceae</taxon>
        <taxon>Belliella</taxon>
    </lineage>
</organism>
<evidence type="ECO:0000259" key="2">
    <source>
        <dbReference type="PROSITE" id="PS51762"/>
    </source>
</evidence>
<dbReference type="GO" id="GO:0016787">
    <property type="term" value="F:hydrolase activity"/>
    <property type="evidence" value="ECO:0007669"/>
    <property type="project" value="UniProtKB-KW"/>
</dbReference>
<protein>
    <submittedName>
        <fullName evidence="3">Glycoside hydrolase family 16 protein</fullName>
    </submittedName>
</protein>
<dbReference type="SUPFAM" id="SSF49899">
    <property type="entry name" value="Concanavalin A-like lectins/glucanases"/>
    <property type="match status" value="1"/>
</dbReference>
<name>A0ABS9VDE5_9BACT</name>
<sequence>MNFKYLSTALFGLVYMSCSSPNEKEVLSESAEQEYYKLEVGVEGFHLSSEGLSKQVIEGDTTVVMNEGQWVCLDVDFAHSGRYKVEFLASTSKDSAQVWLEDYYDNKDERTYDVSGKVNLISSLGQARVGVEGSPFRKGLHKMKLHASKGIVAIDKVIFTLMKDHSESKEILEQNTSGEEWSLVWSDEFDGDVIDSTKWTYDFGDWGWGNNELQYYTEAREENARIEDGNLIIEARKGDFGKQWTSARLTTRGKVAFLYGKIEFRAKVPKEKGNWAAGWTLGNTYVDEKDWPYSGEIDILESVGYEVDNETGDGIAHATVHTPAYYFKIGNQISNKKEVENIAGEWHTYSVEWSPTEIKMLVDDETYYLYDKNANDKEWPFHIPQNIILNLAIGGGWGGSQGIDPNMTSQMFVIDYVRVFGKK</sequence>
<evidence type="ECO:0000313" key="3">
    <source>
        <dbReference type="EMBL" id="MCH7414249.1"/>
    </source>
</evidence>
<comment type="similarity">
    <text evidence="1">Belongs to the glycosyl hydrolase 16 family.</text>
</comment>
<reference evidence="3" key="1">
    <citation type="submission" date="2022-03" db="EMBL/GenBank/DDBJ databases">
        <title>De novo assembled genomes of Belliella spp. (Cyclobacteriaceae) strains.</title>
        <authorList>
            <person name="Szabo A."/>
            <person name="Korponai K."/>
            <person name="Felfoldi T."/>
        </authorList>
    </citation>
    <scope>NUCLEOTIDE SEQUENCE</scope>
    <source>
        <strain evidence="3">DSM 111903</strain>
    </source>
</reference>
<dbReference type="PROSITE" id="PS51762">
    <property type="entry name" value="GH16_2"/>
    <property type="match status" value="1"/>
</dbReference>
<evidence type="ECO:0000256" key="1">
    <source>
        <dbReference type="ARBA" id="ARBA00006865"/>
    </source>
</evidence>
<dbReference type="InterPro" id="IPR050546">
    <property type="entry name" value="Glycosyl_Hydrlase_16"/>
</dbReference>
<dbReference type="Gene3D" id="2.60.120.260">
    <property type="entry name" value="Galactose-binding domain-like"/>
    <property type="match status" value="1"/>
</dbReference>
<feature type="domain" description="GH16" evidence="2">
    <location>
        <begin position="172"/>
        <end position="423"/>
    </location>
</feature>
<dbReference type="Proteomes" id="UP001165430">
    <property type="component" value="Unassembled WGS sequence"/>
</dbReference>
<gene>
    <name evidence="3" type="ORF">MM213_12175</name>
</gene>
<evidence type="ECO:0000313" key="4">
    <source>
        <dbReference type="Proteomes" id="UP001165430"/>
    </source>
</evidence>
<dbReference type="InterPro" id="IPR000757">
    <property type="entry name" value="Beta-glucanase-like"/>
</dbReference>
<comment type="caution">
    <text evidence="3">The sequence shown here is derived from an EMBL/GenBank/DDBJ whole genome shotgun (WGS) entry which is preliminary data.</text>
</comment>
<dbReference type="PANTHER" id="PTHR10963:SF55">
    <property type="entry name" value="GLYCOSIDE HYDROLASE FAMILY 16 PROTEIN"/>
    <property type="match status" value="1"/>
</dbReference>
<proteinExistence type="inferred from homology"/>
<dbReference type="EMBL" id="JAKZGO010000009">
    <property type="protein sequence ID" value="MCH7414249.1"/>
    <property type="molecule type" value="Genomic_DNA"/>
</dbReference>
<dbReference type="CDD" id="cd08023">
    <property type="entry name" value="GH16_laminarinase_like"/>
    <property type="match status" value="1"/>
</dbReference>
<dbReference type="PANTHER" id="PTHR10963">
    <property type="entry name" value="GLYCOSYL HYDROLASE-RELATED"/>
    <property type="match status" value="1"/>
</dbReference>
<dbReference type="InterPro" id="IPR013320">
    <property type="entry name" value="ConA-like_dom_sf"/>
</dbReference>
<accession>A0ABS9VDE5</accession>
<dbReference type="RefSeq" id="WP_241412640.1">
    <property type="nucleotide sequence ID" value="NZ_JAKZGO010000009.1"/>
</dbReference>
<dbReference type="Gene3D" id="2.60.120.200">
    <property type="match status" value="1"/>
</dbReference>
<keyword evidence="3" id="KW-0378">Hydrolase</keyword>
<keyword evidence="4" id="KW-1185">Reference proteome</keyword>
<dbReference type="Pfam" id="PF00722">
    <property type="entry name" value="Glyco_hydro_16"/>
    <property type="match status" value="1"/>
</dbReference>